<evidence type="ECO:0000313" key="1">
    <source>
        <dbReference type="EMBL" id="EON79171.1"/>
    </source>
</evidence>
<accession>R7ZYI7</accession>
<reference evidence="1 2" key="1">
    <citation type="submission" date="2013-02" db="EMBL/GenBank/DDBJ databases">
        <title>A novel strain isolated from Lonar lake, Maharashtra, India.</title>
        <authorList>
            <person name="Singh A."/>
        </authorList>
    </citation>
    <scope>NUCLEOTIDE SEQUENCE [LARGE SCALE GENOMIC DNA]</scope>
    <source>
        <strain evidence="1 2">AK24</strain>
    </source>
</reference>
<comment type="caution">
    <text evidence="1">The sequence shown here is derived from an EMBL/GenBank/DDBJ whole genome shotgun (WGS) entry which is preliminary data.</text>
</comment>
<protein>
    <submittedName>
        <fullName evidence="1">Uncharacterized protein</fullName>
    </submittedName>
</protein>
<sequence>MLIGLLGVGSLSAHPIVIEIKITIPTKTIHVPFKINTSFISKTLKQIPMV</sequence>
<keyword evidence="2" id="KW-1185">Reference proteome</keyword>
<dbReference type="AlphaFoldDB" id="R7ZYI7"/>
<proteinExistence type="predicted"/>
<gene>
    <name evidence="1" type="ORF">ADIS_0400</name>
</gene>
<name>R7ZYI7_9BACT</name>
<dbReference type="Proteomes" id="UP000013909">
    <property type="component" value="Unassembled WGS sequence"/>
</dbReference>
<evidence type="ECO:0000313" key="2">
    <source>
        <dbReference type="Proteomes" id="UP000013909"/>
    </source>
</evidence>
<organism evidence="1 2">
    <name type="scientific">Lunatimonas lonarensis</name>
    <dbReference type="NCBI Taxonomy" id="1232681"/>
    <lineage>
        <taxon>Bacteria</taxon>
        <taxon>Pseudomonadati</taxon>
        <taxon>Bacteroidota</taxon>
        <taxon>Cytophagia</taxon>
        <taxon>Cytophagales</taxon>
        <taxon>Cyclobacteriaceae</taxon>
    </lineage>
</organism>
<dbReference type="EMBL" id="AQHR01000015">
    <property type="protein sequence ID" value="EON79171.1"/>
    <property type="molecule type" value="Genomic_DNA"/>
</dbReference>